<proteinExistence type="predicted"/>
<evidence type="ECO:0000313" key="2">
    <source>
        <dbReference type="Proteomes" id="UP000324222"/>
    </source>
</evidence>
<name>A0A5B7GF29_PORTR</name>
<protein>
    <submittedName>
        <fullName evidence="1">Uncharacterized protein</fullName>
    </submittedName>
</protein>
<keyword evidence="2" id="KW-1185">Reference proteome</keyword>
<reference evidence="1 2" key="1">
    <citation type="submission" date="2019-05" db="EMBL/GenBank/DDBJ databases">
        <title>Another draft genome of Portunus trituberculatus and its Hox gene families provides insights of decapod evolution.</title>
        <authorList>
            <person name="Jeong J.-H."/>
            <person name="Song I."/>
            <person name="Kim S."/>
            <person name="Choi T."/>
            <person name="Kim D."/>
            <person name="Ryu S."/>
            <person name="Kim W."/>
        </authorList>
    </citation>
    <scope>NUCLEOTIDE SEQUENCE [LARGE SCALE GENOMIC DNA]</scope>
    <source>
        <tissue evidence="1">Muscle</tissue>
    </source>
</reference>
<comment type="caution">
    <text evidence="1">The sequence shown here is derived from an EMBL/GenBank/DDBJ whole genome shotgun (WGS) entry which is preliminary data.</text>
</comment>
<accession>A0A5B7GF29</accession>
<gene>
    <name evidence="1" type="ORF">E2C01_049075</name>
</gene>
<sequence>MMLGRTTLELEAAHVCLCPHVTWNSCTRNLHGNLRLEGNCFLERVRGAAGSRWRPLTKPCCM</sequence>
<evidence type="ECO:0000313" key="1">
    <source>
        <dbReference type="EMBL" id="MPC55144.1"/>
    </source>
</evidence>
<organism evidence="1 2">
    <name type="scientific">Portunus trituberculatus</name>
    <name type="common">Swimming crab</name>
    <name type="synonym">Neptunus trituberculatus</name>
    <dbReference type="NCBI Taxonomy" id="210409"/>
    <lineage>
        <taxon>Eukaryota</taxon>
        <taxon>Metazoa</taxon>
        <taxon>Ecdysozoa</taxon>
        <taxon>Arthropoda</taxon>
        <taxon>Crustacea</taxon>
        <taxon>Multicrustacea</taxon>
        <taxon>Malacostraca</taxon>
        <taxon>Eumalacostraca</taxon>
        <taxon>Eucarida</taxon>
        <taxon>Decapoda</taxon>
        <taxon>Pleocyemata</taxon>
        <taxon>Brachyura</taxon>
        <taxon>Eubrachyura</taxon>
        <taxon>Portunoidea</taxon>
        <taxon>Portunidae</taxon>
        <taxon>Portuninae</taxon>
        <taxon>Portunus</taxon>
    </lineage>
</organism>
<dbReference type="Proteomes" id="UP000324222">
    <property type="component" value="Unassembled WGS sequence"/>
</dbReference>
<dbReference type="EMBL" id="VSRR010012926">
    <property type="protein sequence ID" value="MPC55144.1"/>
    <property type="molecule type" value="Genomic_DNA"/>
</dbReference>
<dbReference type="AlphaFoldDB" id="A0A5B7GF29"/>